<dbReference type="RefSeq" id="WP_281765928.1">
    <property type="nucleotide sequence ID" value="NZ_BRVO01000003.1"/>
</dbReference>
<organism evidence="7 8">
    <name type="scientific">Neptunitalea lumnitzerae</name>
    <dbReference type="NCBI Taxonomy" id="2965509"/>
    <lineage>
        <taxon>Bacteria</taxon>
        <taxon>Pseudomonadati</taxon>
        <taxon>Bacteroidota</taxon>
        <taxon>Flavobacteriia</taxon>
        <taxon>Flavobacteriales</taxon>
        <taxon>Flavobacteriaceae</taxon>
        <taxon>Neptunitalea</taxon>
    </lineage>
</organism>
<dbReference type="Gene3D" id="1.10.10.10">
    <property type="entry name" value="Winged helix-like DNA-binding domain superfamily/Winged helix DNA-binding domain"/>
    <property type="match status" value="1"/>
</dbReference>
<dbReference type="InterPro" id="IPR036388">
    <property type="entry name" value="WH-like_DNA-bd_sf"/>
</dbReference>
<keyword evidence="4" id="KW-0804">Transcription</keyword>
<dbReference type="InterPro" id="IPR013325">
    <property type="entry name" value="RNA_pol_sigma_r2"/>
</dbReference>
<dbReference type="InterPro" id="IPR013249">
    <property type="entry name" value="RNA_pol_sigma70_r4_t2"/>
</dbReference>
<dbReference type="InterPro" id="IPR014284">
    <property type="entry name" value="RNA_pol_sigma-70_dom"/>
</dbReference>
<keyword evidence="3" id="KW-0731">Sigma factor</keyword>
<dbReference type="Pfam" id="PF04542">
    <property type="entry name" value="Sigma70_r2"/>
    <property type="match status" value="1"/>
</dbReference>
<evidence type="ECO:0000256" key="4">
    <source>
        <dbReference type="ARBA" id="ARBA00023163"/>
    </source>
</evidence>
<name>A0ABQ5MMI8_9FLAO</name>
<keyword evidence="8" id="KW-1185">Reference proteome</keyword>
<evidence type="ECO:0000256" key="3">
    <source>
        <dbReference type="ARBA" id="ARBA00023082"/>
    </source>
</evidence>
<evidence type="ECO:0000313" key="7">
    <source>
        <dbReference type="EMBL" id="GLB50300.1"/>
    </source>
</evidence>
<dbReference type="EMBL" id="BRVO01000003">
    <property type="protein sequence ID" value="GLB50300.1"/>
    <property type="molecule type" value="Genomic_DNA"/>
</dbReference>
<dbReference type="InterPro" id="IPR013324">
    <property type="entry name" value="RNA_pol_sigma_r3/r4-like"/>
</dbReference>
<feature type="domain" description="RNA polymerase sigma factor 70 region 4 type 2" evidence="6">
    <location>
        <begin position="131"/>
        <end position="176"/>
    </location>
</feature>
<protein>
    <submittedName>
        <fullName evidence="7">DNA-directed RNA polymerase sigma-70 factor</fullName>
    </submittedName>
</protein>
<evidence type="ECO:0000259" key="5">
    <source>
        <dbReference type="Pfam" id="PF04542"/>
    </source>
</evidence>
<dbReference type="Gene3D" id="1.10.1740.10">
    <property type="match status" value="1"/>
</dbReference>
<proteinExistence type="inferred from homology"/>
<keyword evidence="2" id="KW-0805">Transcription regulation</keyword>
<dbReference type="NCBIfam" id="TIGR02985">
    <property type="entry name" value="Sig70_bacteroi1"/>
    <property type="match status" value="1"/>
</dbReference>
<dbReference type="PANTHER" id="PTHR43133">
    <property type="entry name" value="RNA POLYMERASE ECF-TYPE SIGMA FACTO"/>
    <property type="match status" value="1"/>
</dbReference>
<dbReference type="SUPFAM" id="SSF88659">
    <property type="entry name" value="Sigma3 and sigma4 domains of RNA polymerase sigma factors"/>
    <property type="match status" value="1"/>
</dbReference>
<feature type="domain" description="RNA polymerase sigma-70 region 2" evidence="5">
    <location>
        <begin position="36"/>
        <end position="94"/>
    </location>
</feature>
<comment type="similarity">
    <text evidence="1">Belongs to the sigma-70 factor family. ECF subfamily.</text>
</comment>
<gene>
    <name evidence="7" type="ORF">Y10_26680</name>
</gene>
<keyword evidence="7" id="KW-0240">DNA-directed RNA polymerase</keyword>
<evidence type="ECO:0000313" key="8">
    <source>
        <dbReference type="Proteomes" id="UP001143543"/>
    </source>
</evidence>
<evidence type="ECO:0000259" key="6">
    <source>
        <dbReference type="Pfam" id="PF08281"/>
    </source>
</evidence>
<accession>A0ABQ5MMI8</accession>
<dbReference type="InterPro" id="IPR014327">
    <property type="entry name" value="RNA_pol_sigma70_bacteroid"/>
</dbReference>
<reference evidence="7" key="1">
    <citation type="submission" date="2022-07" db="EMBL/GenBank/DDBJ databases">
        <title>Taxonomy of Novel Oxalotrophic and Methylotrophic Bacteria.</title>
        <authorList>
            <person name="Sahin N."/>
            <person name="Tani A."/>
        </authorList>
    </citation>
    <scope>NUCLEOTIDE SEQUENCE</scope>
    <source>
        <strain evidence="7">Y10</strain>
    </source>
</reference>
<dbReference type="Proteomes" id="UP001143543">
    <property type="component" value="Unassembled WGS sequence"/>
</dbReference>
<comment type="caution">
    <text evidence="7">The sequence shown here is derived from an EMBL/GenBank/DDBJ whole genome shotgun (WGS) entry which is preliminary data.</text>
</comment>
<dbReference type="PROSITE" id="PS50890">
    <property type="entry name" value="PUA"/>
    <property type="match status" value="1"/>
</dbReference>
<dbReference type="PANTHER" id="PTHR43133:SF46">
    <property type="entry name" value="RNA POLYMERASE SIGMA-70 FACTOR ECF SUBFAMILY"/>
    <property type="match status" value="1"/>
</dbReference>
<dbReference type="InterPro" id="IPR007627">
    <property type="entry name" value="RNA_pol_sigma70_r2"/>
</dbReference>
<dbReference type="GO" id="GO:0000428">
    <property type="term" value="C:DNA-directed RNA polymerase complex"/>
    <property type="evidence" value="ECO:0007669"/>
    <property type="project" value="UniProtKB-KW"/>
</dbReference>
<sequence length="193" mass="22947">MAHQRALNELDDTSIIQLTKQGNQLAFNQVYYRYWEGLYAYALNILKDNWLVEDVLHEVFTNIWLKRENLEITNLKSYLFTAVRNRSLLKLRATKLTELDEKIIEKLKHSSEVELDHDYKELIEAINTSAKKLPQRCRDIFYMNKFQHYSSSEIAVYFNISQRTVENQISLALKHLRNELGTTFSILLFYCFL</sequence>
<dbReference type="Pfam" id="PF08281">
    <property type="entry name" value="Sigma70_r4_2"/>
    <property type="match status" value="1"/>
</dbReference>
<evidence type="ECO:0000256" key="2">
    <source>
        <dbReference type="ARBA" id="ARBA00023015"/>
    </source>
</evidence>
<dbReference type="InterPro" id="IPR039425">
    <property type="entry name" value="RNA_pol_sigma-70-like"/>
</dbReference>
<evidence type="ECO:0000256" key="1">
    <source>
        <dbReference type="ARBA" id="ARBA00010641"/>
    </source>
</evidence>
<dbReference type="SUPFAM" id="SSF88946">
    <property type="entry name" value="Sigma2 domain of RNA polymerase sigma factors"/>
    <property type="match status" value="1"/>
</dbReference>
<dbReference type="NCBIfam" id="TIGR02937">
    <property type="entry name" value="sigma70-ECF"/>
    <property type="match status" value="1"/>
</dbReference>